<sequence>MPERGLVIAIDGPAASGKGTLARRLAAHFGLPHLDTGLLYRATACALIDEGRPLDDIRAAVEAARGLALCDFDEARLRSRELGEASSVVAAIPQVRAALIEAQRSFASRSEGAVLDGRDIGTVICPDAAVKIFVTASAEKRAQRRALELASRGERVDYAHILEDIRRRDERDSGRSSAPLKIADDATRLDTTDLDIEEAFAAACAIVQEKAALAG</sequence>
<organism evidence="10 11">
    <name type="scientific">Methylosinus sporium</name>
    <dbReference type="NCBI Taxonomy" id="428"/>
    <lineage>
        <taxon>Bacteria</taxon>
        <taxon>Pseudomonadati</taxon>
        <taxon>Pseudomonadota</taxon>
        <taxon>Alphaproteobacteria</taxon>
        <taxon>Hyphomicrobiales</taxon>
        <taxon>Methylocystaceae</taxon>
        <taxon>Methylosinus</taxon>
    </lineage>
</organism>
<reference evidence="10 11" key="1">
    <citation type="submission" date="2019-07" db="EMBL/GenBank/DDBJ databases">
        <title>Ln-dependent methylotrophs.</title>
        <authorList>
            <person name="Tani A."/>
        </authorList>
    </citation>
    <scope>NUCLEOTIDE SEQUENCE [LARGE SCALE GENOMIC DNA]</scope>
    <source>
        <strain evidence="10 11">SM89A</strain>
    </source>
</reference>
<accession>A0A549T8C8</accession>
<evidence type="ECO:0000256" key="5">
    <source>
        <dbReference type="ARBA" id="ARBA00022840"/>
    </source>
</evidence>
<dbReference type="Pfam" id="PF02224">
    <property type="entry name" value="Cytidylate_kin"/>
    <property type="match status" value="1"/>
</dbReference>
<dbReference type="EMBL" id="VJMF01000005">
    <property type="protein sequence ID" value="TRL38115.1"/>
    <property type="molecule type" value="Genomic_DNA"/>
</dbReference>
<keyword evidence="5 8" id="KW-0067">ATP-binding</keyword>
<dbReference type="NCBIfam" id="TIGR00017">
    <property type="entry name" value="cmk"/>
    <property type="match status" value="1"/>
</dbReference>
<protein>
    <recommendedName>
        <fullName evidence="8">Cytidylate kinase</fullName>
        <shortName evidence="8">CK</shortName>
        <ecNumber evidence="8">2.7.4.25</ecNumber>
    </recommendedName>
    <alternativeName>
        <fullName evidence="8">Cytidine monophosphate kinase</fullName>
        <shortName evidence="8">CMP kinase</shortName>
    </alternativeName>
</protein>
<proteinExistence type="inferred from homology"/>
<dbReference type="Gene3D" id="3.40.50.300">
    <property type="entry name" value="P-loop containing nucleotide triphosphate hydrolases"/>
    <property type="match status" value="1"/>
</dbReference>
<evidence type="ECO:0000256" key="4">
    <source>
        <dbReference type="ARBA" id="ARBA00022777"/>
    </source>
</evidence>
<dbReference type="HAMAP" id="MF_00238">
    <property type="entry name" value="Cytidyl_kinase_type1"/>
    <property type="match status" value="1"/>
</dbReference>
<evidence type="ECO:0000256" key="8">
    <source>
        <dbReference type="HAMAP-Rule" id="MF_00238"/>
    </source>
</evidence>
<dbReference type="CDD" id="cd02020">
    <property type="entry name" value="CMPK"/>
    <property type="match status" value="1"/>
</dbReference>
<dbReference type="InterPro" id="IPR011994">
    <property type="entry name" value="Cytidylate_kinase_dom"/>
</dbReference>
<dbReference type="GO" id="GO:0005737">
    <property type="term" value="C:cytoplasm"/>
    <property type="evidence" value="ECO:0007669"/>
    <property type="project" value="UniProtKB-SubCell"/>
</dbReference>
<dbReference type="AlphaFoldDB" id="A0A549T8C8"/>
<evidence type="ECO:0000313" key="10">
    <source>
        <dbReference type="EMBL" id="TRL38115.1"/>
    </source>
</evidence>
<evidence type="ECO:0000313" key="11">
    <source>
        <dbReference type="Proteomes" id="UP000316781"/>
    </source>
</evidence>
<evidence type="ECO:0000256" key="3">
    <source>
        <dbReference type="ARBA" id="ARBA00022741"/>
    </source>
</evidence>
<dbReference type="InterPro" id="IPR027417">
    <property type="entry name" value="P-loop_NTPase"/>
</dbReference>
<feature type="binding site" evidence="8">
    <location>
        <begin position="12"/>
        <end position="20"/>
    </location>
    <ligand>
        <name>ATP</name>
        <dbReference type="ChEBI" id="CHEBI:30616"/>
    </ligand>
</feature>
<evidence type="ECO:0000256" key="2">
    <source>
        <dbReference type="ARBA" id="ARBA00022679"/>
    </source>
</evidence>
<evidence type="ECO:0000259" key="9">
    <source>
        <dbReference type="Pfam" id="PF02224"/>
    </source>
</evidence>
<keyword evidence="4 8" id="KW-0418">Kinase</keyword>
<dbReference type="InterPro" id="IPR003136">
    <property type="entry name" value="Cytidylate_kin"/>
</dbReference>
<dbReference type="GO" id="GO:0036431">
    <property type="term" value="F:dCMP kinase activity"/>
    <property type="evidence" value="ECO:0007669"/>
    <property type="project" value="InterPro"/>
</dbReference>
<dbReference type="GO" id="GO:0005524">
    <property type="term" value="F:ATP binding"/>
    <property type="evidence" value="ECO:0007669"/>
    <property type="project" value="UniProtKB-UniRule"/>
</dbReference>
<keyword evidence="2 8" id="KW-0808">Transferase</keyword>
<dbReference type="RefSeq" id="WP_142861449.1">
    <property type="nucleotide sequence ID" value="NZ_VJMF01000005.1"/>
</dbReference>
<keyword evidence="3 8" id="KW-0547">Nucleotide-binding</keyword>
<comment type="catalytic activity">
    <reaction evidence="7 8">
        <text>CMP + ATP = CDP + ADP</text>
        <dbReference type="Rhea" id="RHEA:11600"/>
        <dbReference type="ChEBI" id="CHEBI:30616"/>
        <dbReference type="ChEBI" id="CHEBI:58069"/>
        <dbReference type="ChEBI" id="CHEBI:60377"/>
        <dbReference type="ChEBI" id="CHEBI:456216"/>
        <dbReference type="EC" id="2.7.4.25"/>
    </reaction>
</comment>
<comment type="similarity">
    <text evidence="1 8">Belongs to the cytidylate kinase family. Type 1 subfamily.</text>
</comment>
<keyword evidence="8" id="KW-0963">Cytoplasm</keyword>
<gene>
    <name evidence="8" type="primary">cmk</name>
    <name evidence="10" type="ORF">FM996_01035</name>
</gene>
<feature type="domain" description="Cytidylate kinase" evidence="9">
    <location>
        <begin position="8"/>
        <end position="207"/>
    </location>
</feature>
<name>A0A549T8C8_METSR</name>
<comment type="catalytic activity">
    <reaction evidence="6 8">
        <text>dCMP + ATP = dCDP + ADP</text>
        <dbReference type="Rhea" id="RHEA:25094"/>
        <dbReference type="ChEBI" id="CHEBI:30616"/>
        <dbReference type="ChEBI" id="CHEBI:57566"/>
        <dbReference type="ChEBI" id="CHEBI:58593"/>
        <dbReference type="ChEBI" id="CHEBI:456216"/>
        <dbReference type="EC" id="2.7.4.25"/>
    </reaction>
</comment>
<dbReference type="SUPFAM" id="SSF52540">
    <property type="entry name" value="P-loop containing nucleoside triphosphate hydrolases"/>
    <property type="match status" value="1"/>
</dbReference>
<comment type="caution">
    <text evidence="10">The sequence shown here is derived from an EMBL/GenBank/DDBJ whole genome shotgun (WGS) entry which is preliminary data.</text>
</comment>
<dbReference type="EC" id="2.7.4.25" evidence="8"/>
<dbReference type="GO" id="GO:0006220">
    <property type="term" value="P:pyrimidine nucleotide metabolic process"/>
    <property type="evidence" value="ECO:0007669"/>
    <property type="project" value="UniProtKB-UniRule"/>
</dbReference>
<dbReference type="GO" id="GO:0036430">
    <property type="term" value="F:CMP kinase activity"/>
    <property type="evidence" value="ECO:0007669"/>
    <property type="project" value="RHEA"/>
</dbReference>
<comment type="subcellular location">
    <subcellularLocation>
        <location evidence="8">Cytoplasm</location>
    </subcellularLocation>
</comment>
<evidence type="ECO:0000256" key="6">
    <source>
        <dbReference type="ARBA" id="ARBA00047615"/>
    </source>
</evidence>
<evidence type="ECO:0000256" key="7">
    <source>
        <dbReference type="ARBA" id="ARBA00048478"/>
    </source>
</evidence>
<dbReference type="Proteomes" id="UP000316781">
    <property type="component" value="Unassembled WGS sequence"/>
</dbReference>
<evidence type="ECO:0000256" key="1">
    <source>
        <dbReference type="ARBA" id="ARBA00009427"/>
    </source>
</evidence>